<dbReference type="PANTHER" id="PTHR45681">
    <property type="entry name" value="POLYKETIDE SYNTHASE 44-RELATED"/>
    <property type="match status" value="1"/>
</dbReference>
<evidence type="ECO:0000256" key="4">
    <source>
        <dbReference type="PROSITE-ProRule" id="PRU01363"/>
    </source>
</evidence>
<dbReference type="InterPro" id="IPR049552">
    <property type="entry name" value="PKS_DH_N"/>
</dbReference>
<dbReference type="Pfam" id="PF21089">
    <property type="entry name" value="PKS_DH_N"/>
    <property type="match status" value="1"/>
</dbReference>
<dbReference type="Gene3D" id="3.30.70.3290">
    <property type="match status" value="1"/>
</dbReference>
<evidence type="ECO:0000256" key="3">
    <source>
        <dbReference type="ARBA" id="ARBA00022679"/>
    </source>
</evidence>
<comment type="caution">
    <text evidence="7">The sequence shown here is derived from an EMBL/GenBank/DDBJ whole genome shotgun (WGS) entry which is preliminary data.</text>
</comment>
<dbReference type="EMBL" id="JARBDR010000337">
    <property type="protein sequence ID" value="KAJ8315420.1"/>
    <property type="molecule type" value="Genomic_DNA"/>
</dbReference>
<dbReference type="PANTHER" id="PTHR45681:SF8">
    <property type="entry name" value="CARRIER DOMAIN-CONTAINING PROTEIN"/>
    <property type="match status" value="1"/>
</dbReference>
<dbReference type="Pfam" id="PF00698">
    <property type="entry name" value="Acyl_transf_1"/>
    <property type="match status" value="1"/>
</dbReference>
<evidence type="ECO:0000256" key="2">
    <source>
        <dbReference type="ARBA" id="ARBA00022553"/>
    </source>
</evidence>
<feature type="non-terminal residue" evidence="7">
    <location>
        <position position="1670"/>
    </location>
</feature>
<gene>
    <name evidence="7" type="ORF">KUTeg_007570</name>
</gene>
<sequence length="1670" mass="190375">MIGSVKSNIGHTESAAGVAGIIKILLMMKNSLIVPSLHSEELNPKIPFDQYKFCVAQNNTVWEKDPSERRIACVNCFGFGGTNSHAIIEQVKNPYDTKLHTSLENLENIESRPYLIAISAADSWSLEQLVRDYVIFLSTYEGSIENLSYTLLCKKDHYKYRFAITSDSIPQVREQIKHTDFQSFNTSQTSSSRRIIFVCSGVGTTWSGMCKSLIDKVPVFRHAIEEIDEYLQNKTEWSLMQILNNFEENMDPFVSHICIFGCQIGLYRLWRHWGINPDAVIGQSVGEVAAAHIAGYLSLKEAITVIYERSRLLRKADGGKMTVVRNVETTVVEEMLQKTNGVSIAVYNSSESCTISGDPDLMQKIERDLVSKNRAVIRRLNVQCAYHSQYVQTSSEELEDALKHITVNDATIPVYSTVTGDIAENNFATAKYWKQNVREPVLFSKAVEKSISEKSMNIFVEIGPKAVLEVHAETILKNKKFCVLPSMKPFSEEFRTLLSSLQDMYQHGVNPNWINLFDTSNITAITQTPCYRFNRRPIFFETKTRQRKSRGPVIHTSGHLFFSSQDSDIHQYQASLDSRNTKFVYDHTVQDVITVPGAIYCEIAFAISIETFKCLVEDVQVHFEILNPVFIQKRRSCDLYCSIQSVDADNLKFEVTKDNLGKTKVAIGNVKKCRRRSYKTINLKRLSENCTYEIPTDDFYDILSNMGFSYGETLRNFTCIKFNSEEVVAEIKVSGAIISELQRTYLHPAVLDGVLQSFAPLISKLTKTKDFRIFPSAIKSVNLHQTIEETMTCYTRLVEVQTDSLVTNAVLVCNKGNIIAEFQNIRYTLVDANDDKPESFEYEIRWQKEKTLPEVLPFEKRKLVCLMNDKGVKEKLVHLFEGFQTKFFNLCKTKGKISNKVFERLSSIHDISCILYYPGYRCCRDDQNLQIEVYDAVKLSCFGLLKLVQSVKKMNKDIPIIIVTEDTQTTPGFHNESVNLIGSELWGMGRSVTVEPYATRLYLLDINTETPLLGETLRSIVFGVIGDSLIHAQEILVRNNQIYTNSLQRLENPISSIDFRTNFVDDSCSVCLKSSDIATITSPFFTIQKEITGGKNYHDSVFLEVENIFLHPSIFYPLTETGLHGIKTLLFGKNTDGHQILALELIGEIEIKTTQAKNGCIFHKSKVFPKYERRKVAALYPSKVMSSIIVPTSCVINLEDFPGYHNGTLQALFLAWNMTSPIDRKQDVIVIYDHNLPNIYVFMLKAILQIRNKCTVEIRRIEDVSVYDQNRDVCVVFGDISSISPDRLKRKMQLIVSLNIFISHEYMNELREHDQCAIAEIYDFETIFDPVHIKKNFPVVKSWLLENWKHPILQSLNKMISSDEENVVYLKSHTSSGRLSNCYVRVQKDELFRRNACYVVTGGLTGLGWEIVKLLCIKGAGYVVTLSRSNPSQAIRQQIENIQSICGNKIHTIQADVCDYTQLDAAFKHILEMFPNIPVKGIFHGAGILDTASYMNMTYEKIENVLRPKVLGTLNLHIISRKFILDYFVMHSSIASILGDINQTNYAAANSFLDGMAHFRRFHGLPGQSINWGALDVGMAKNITARTVLFDRGFKILDVENIKYCFILSLFRNNVQITYSNFDWSRLSENLLFDTHSSLKYRTQNFLKKKTTKIDKMSNAMGYETFYITD</sequence>
<dbReference type="InterPro" id="IPR016039">
    <property type="entry name" value="Thiolase-like"/>
</dbReference>
<keyword evidence="3" id="KW-0808">Transferase</keyword>
<dbReference type="InterPro" id="IPR016036">
    <property type="entry name" value="Malonyl_transacylase_ACP-bd"/>
</dbReference>
<dbReference type="InterPro" id="IPR014043">
    <property type="entry name" value="Acyl_transferase_dom"/>
</dbReference>
<organism evidence="7 8">
    <name type="scientific">Tegillarca granosa</name>
    <name type="common">Malaysian cockle</name>
    <name type="synonym">Anadara granosa</name>
    <dbReference type="NCBI Taxonomy" id="220873"/>
    <lineage>
        <taxon>Eukaryota</taxon>
        <taxon>Metazoa</taxon>
        <taxon>Spiralia</taxon>
        <taxon>Lophotrochozoa</taxon>
        <taxon>Mollusca</taxon>
        <taxon>Bivalvia</taxon>
        <taxon>Autobranchia</taxon>
        <taxon>Pteriomorphia</taxon>
        <taxon>Arcoida</taxon>
        <taxon>Arcoidea</taxon>
        <taxon>Arcidae</taxon>
        <taxon>Tegillarca</taxon>
    </lineage>
</organism>
<feature type="active site" description="Proton acceptor; for dehydratase activity" evidence="4">
    <location>
        <position position="587"/>
    </location>
</feature>
<dbReference type="PROSITE" id="PS52004">
    <property type="entry name" value="KS3_2"/>
    <property type="match status" value="1"/>
</dbReference>
<evidence type="ECO:0000259" key="5">
    <source>
        <dbReference type="PROSITE" id="PS52004"/>
    </source>
</evidence>
<dbReference type="Pfam" id="PF14765">
    <property type="entry name" value="PS-DH"/>
    <property type="match status" value="1"/>
</dbReference>
<dbReference type="Gene3D" id="3.40.366.10">
    <property type="entry name" value="Malonyl-Coenzyme A Acyl Carrier Protein, domain 2"/>
    <property type="match status" value="1"/>
</dbReference>
<dbReference type="Pfam" id="PF02801">
    <property type="entry name" value="Ketoacyl-synt_C"/>
    <property type="match status" value="1"/>
</dbReference>
<evidence type="ECO:0000313" key="7">
    <source>
        <dbReference type="EMBL" id="KAJ8315420.1"/>
    </source>
</evidence>
<evidence type="ECO:0000313" key="8">
    <source>
        <dbReference type="Proteomes" id="UP001217089"/>
    </source>
</evidence>
<dbReference type="InterPro" id="IPR042104">
    <property type="entry name" value="PKS_dehydratase_sf"/>
</dbReference>
<protein>
    <submittedName>
        <fullName evidence="7">Uncharacterized protein</fullName>
    </submittedName>
</protein>
<feature type="active site" description="Proton donor; for dehydratase activity" evidence="4">
    <location>
        <position position="752"/>
    </location>
</feature>
<keyword evidence="2" id="KW-0597">Phosphoprotein</keyword>
<dbReference type="InterPro" id="IPR020841">
    <property type="entry name" value="PKS_Beta-ketoAc_synthase_dom"/>
</dbReference>
<feature type="region of interest" description="N-terminal hotdog fold" evidence="4">
    <location>
        <begin position="555"/>
        <end position="677"/>
    </location>
</feature>
<feature type="domain" description="PKS/mFAS DH" evidence="6">
    <location>
        <begin position="555"/>
        <end position="836"/>
    </location>
</feature>
<dbReference type="SUPFAM" id="SSF51735">
    <property type="entry name" value="NAD(P)-binding Rossmann-fold domains"/>
    <property type="match status" value="2"/>
</dbReference>
<reference evidence="7 8" key="1">
    <citation type="submission" date="2022-12" db="EMBL/GenBank/DDBJ databases">
        <title>Chromosome-level genome of Tegillarca granosa.</title>
        <authorList>
            <person name="Kim J."/>
        </authorList>
    </citation>
    <scope>NUCLEOTIDE SEQUENCE [LARGE SCALE GENOMIC DNA]</scope>
    <source>
        <strain evidence="7">Teg-2019</strain>
        <tissue evidence="7">Adductor muscle</tissue>
    </source>
</reference>
<dbReference type="InterPro" id="IPR001227">
    <property type="entry name" value="Ac_transferase_dom_sf"/>
</dbReference>
<keyword evidence="1" id="KW-0596">Phosphopantetheine</keyword>
<dbReference type="SUPFAM" id="SSF52151">
    <property type="entry name" value="FabD/lysophospholipase-like"/>
    <property type="match status" value="1"/>
</dbReference>
<feature type="domain" description="Ketosynthase family 3 (KS3)" evidence="5">
    <location>
        <begin position="1"/>
        <end position="90"/>
    </location>
</feature>
<feature type="region of interest" description="C-terminal hotdog fold" evidence="4">
    <location>
        <begin position="691"/>
        <end position="836"/>
    </location>
</feature>
<dbReference type="PROSITE" id="PS52019">
    <property type="entry name" value="PKS_MFAS_DH"/>
    <property type="match status" value="1"/>
</dbReference>
<dbReference type="InterPro" id="IPR057326">
    <property type="entry name" value="KR_dom"/>
</dbReference>
<keyword evidence="8" id="KW-1185">Reference proteome</keyword>
<dbReference type="InterPro" id="IPR049900">
    <property type="entry name" value="PKS_mFAS_DH"/>
</dbReference>
<name>A0ABQ9FIA2_TEGGR</name>
<dbReference type="Gene3D" id="3.40.50.720">
    <property type="entry name" value="NAD(P)-binding Rossmann-like Domain"/>
    <property type="match status" value="2"/>
</dbReference>
<dbReference type="Pfam" id="PF08659">
    <property type="entry name" value="KR"/>
    <property type="match status" value="1"/>
</dbReference>
<evidence type="ECO:0000256" key="1">
    <source>
        <dbReference type="ARBA" id="ARBA00022450"/>
    </source>
</evidence>
<accession>A0ABQ9FIA2</accession>
<dbReference type="SUPFAM" id="SSF55048">
    <property type="entry name" value="Probable ACP-binding domain of malonyl-CoA ACP transacylase"/>
    <property type="match status" value="1"/>
</dbReference>
<dbReference type="InterPro" id="IPR032821">
    <property type="entry name" value="PKS_assoc"/>
</dbReference>
<evidence type="ECO:0000259" key="6">
    <source>
        <dbReference type="PROSITE" id="PS52019"/>
    </source>
</evidence>
<dbReference type="Gene3D" id="3.10.129.110">
    <property type="entry name" value="Polyketide synthase dehydratase"/>
    <property type="match status" value="1"/>
</dbReference>
<dbReference type="InterPro" id="IPR016035">
    <property type="entry name" value="Acyl_Trfase/lysoPLipase"/>
</dbReference>
<dbReference type="InterPro" id="IPR014031">
    <property type="entry name" value="Ketoacyl_synth_C"/>
</dbReference>
<dbReference type="InterPro" id="IPR049551">
    <property type="entry name" value="PKS_DH_C"/>
</dbReference>
<dbReference type="InterPro" id="IPR050444">
    <property type="entry name" value="Polyketide_Synthase"/>
</dbReference>
<dbReference type="SUPFAM" id="SSF53901">
    <property type="entry name" value="Thiolase-like"/>
    <property type="match status" value="1"/>
</dbReference>
<dbReference type="SMART" id="SM00827">
    <property type="entry name" value="PKS_AT"/>
    <property type="match status" value="1"/>
</dbReference>
<dbReference type="Proteomes" id="UP001217089">
    <property type="component" value="Unassembled WGS sequence"/>
</dbReference>
<dbReference type="Pfam" id="PF16197">
    <property type="entry name" value="KAsynt_C_assoc"/>
    <property type="match status" value="1"/>
</dbReference>
<dbReference type="InterPro" id="IPR036291">
    <property type="entry name" value="NAD(P)-bd_dom_sf"/>
</dbReference>
<dbReference type="SMART" id="SM00822">
    <property type="entry name" value="PKS_KR"/>
    <property type="match status" value="1"/>
</dbReference>
<proteinExistence type="predicted"/>
<dbReference type="Gene3D" id="3.40.47.10">
    <property type="match status" value="1"/>
</dbReference>
<dbReference type="InterPro" id="IPR013968">
    <property type="entry name" value="PKS_KR"/>
</dbReference>